<sequence length="740" mass="82340">MPSPAEIIAGTSSSVARLAAYAFLRWIPGHHFPPLILSSVAIYLAFVFSHPEAFGSSRAVVSEVPSDAPPHVNGNDRTKARDQTSEAHEEPVLYEEEKSLFKTLVFGIPNWREKRRSYATIGLNVLLALFTLDLVFRGPLLHPAKDLSFTRVGYVDSTSAKILIREPDPAQLPIYVYLSPADKTRWTTTDTIYYLGPDTDYTQALSFDGLQPSKKYIYSLSNDKSGTFVTAASPLSEAANSLTFLTSSCIKANFPYRPTAHSLAIHGLEYLSKLVRSLPSPASFMLFLGDFIYVDVPLRLSSSLAHYRSEYRRVYASPSWSLPGLDTLPWIHTLDDHEIANDWSGGNDTDPFPAASDPFIHYHVSVNPPIPPGSLSGPEANITYFEFTNGPASFFMLDTRRYRTDPESQSTSSLSRSSEKPMYGSSSESSNPPSTRETHSMLGTQQLDSLLVYLSAPEPPHVHWKIIATSVPFTKNWRFGTSDTWGGFLRERALILQAMHDAERELGVRVVILSGDRHEFAAIRYPPPVLSQDQGRGQMGDTVDTSDLDAAEPVSKPVVYDTTPASGPHEFSVGPLSMFYLPFRTFRQIDNQDVAIKYIPDGNSKIGVIDIRSVAGDAGSGWQRSMFKYTLYVDGEDVGGKGGRLEMVWQAGPRDWAYAVERGEGSHCGIDGWRQYNKLCGIAIATSRKKQEGERPSGYELTLTNQSFGDTFPLAFLTESSNFIVYDWFNYYLRRTSYEI</sequence>
<comment type="caution">
    <text evidence="3">The sequence shown here is derived from an EMBL/GenBank/DDBJ whole genome shotgun (WGS) entry which is preliminary data.</text>
</comment>
<dbReference type="OrthoDB" id="2100241at2759"/>
<evidence type="ECO:0000313" key="4">
    <source>
        <dbReference type="Proteomes" id="UP000185904"/>
    </source>
</evidence>
<evidence type="ECO:0000256" key="1">
    <source>
        <dbReference type="SAM" id="MobiDB-lite"/>
    </source>
</evidence>
<feature type="region of interest" description="Disordered" evidence="1">
    <location>
        <begin position="65"/>
        <end position="89"/>
    </location>
</feature>
<reference evidence="3 4" key="1">
    <citation type="submission" date="2016-03" db="EMBL/GenBank/DDBJ databases">
        <title>The draft genome sequence of Fonsecaea nubica causative agent of cutaneous subcutaneous infection in human host.</title>
        <authorList>
            <person name="Costa F."/>
            <person name="Sybren D.H."/>
            <person name="Raittz R.T."/>
            <person name="Weiss V.A."/>
            <person name="Leao A.C."/>
            <person name="Gomes R."/>
            <person name="De Souza E.M."/>
            <person name="Pedrosa F.O."/>
            <person name="Steffens M.B."/>
            <person name="Bombassaro A."/>
            <person name="Tadra-Sfeir M.Z."/>
            <person name="Moreno L.F."/>
            <person name="Najafzadeh M.J."/>
            <person name="Felipe M.S."/>
            <person name="Teixeira M."/>
            <person name="Sun J."/>
            <person name="Xi L."/>
            <person name="Castro M.A."/>
            <person name="Vicente V.A."/>
        </authorList>
    </citation>
    <scope>NUCLEOTIDE SEQUENCE [LARGE SCALE GENOMIC DNA]</scope>
    <source>
        <strain evidence="3 4">CBS 269.64</strain>
    </source>
</reference>
<dbReference type="InterPro" id="IPR052900">
    <property type="entry name" value="Phospholipid_Metab_Enz"/>
</dbReference>
<feature type="domain" description="PhoD-like phosphatase metallophosphatase" evidence="2">
    <location>
        <begin position="281"/>
        <end position="534"/>
    </location>
</feature>
<accession>A0A178BQR6</accession>
<organism evidence="3 4">
    <name type="scientific">Fonsecaea nubica</name>
    <dbReference type="NCBI Taxonomy" id="856822"/>
    <lineage>
        <taxon>Eukaryota</taxon>
        <taxon>Fungi</taxon>
        <taxon>Dikarya</taxon>
        <taxon>Ascomycota</taxon>
        <taxon>Pezizomycotina</taxon>
        <taxon>Eurotiomycetes</taxon>
        <taxon>Chaetothyriomycetidae</taxon>
        <taxon>Chaetothyriales</taxon>
        <taxon>Herpotrichiellaceae</taxon>
        <taxon>Fonsecaea</taxon>
    </lineage>
</organism>
<dbReference type="Gene3D" id="3.60.21.70">
    <property type="entry name" value="PhoD-like phosphatase"/>
    <property type="match status" value="1"/>
</dbReference>
<evidence type="ECO:0000259" key="2">
    <source>
        <dbReference type="Pfam" id="PF09423"/>
    </source>
</evidence>
<dbReference type="PANTHER" id="PTHR43606">
    <property type="entry name" value="PHOSPHATASE, PUTATIVE (AFU_ORTHOLOGUE AFUA_6G08710)-RELATED"/>
    <property type="match status" value="1"/>
</dbReference>
<keyword evidence="4" id="KW-1185">Reference proteome</keyword>
<dbReference type="Proteomes" id="UP000185904">
    <property type="component" value="Unassembled WGS sequence"/>
</dbReference>
<dbReference type="EMBL" id="LVCJ01000185">
    <property type="protein sequence ID" value="OAL18781.1"/>
    <property type="molecule type" value="Genomic_DNA"/>
</dbReference>
<name>A0A178BQR6_9EURO</name>
<protein>
    <recommendedName>
        <fullName evidence="2">PhoD-like phosphatase metallophosphatase domain-containing protein</fullName>
    </recommendedName>
</protein>
<proteinExistence type="predicted"/>
<dbReference type="PANTHER" id="PTHR43606:SF2">
    <property type="entry name" value="ALKALINE PHOSPHATASE FAMILY PROTEIN (AFU_ORTHOLOGUE AFUA_5G03860)"/>
    <property type="match status" value="1"/>
</dbReference>
<dbReference type="RefSeq" id="XP_022494111.1">
    <property type="nucleotide sequence ID" value="XM_022649919.1"/>
</dbReference>
<dbReference type="SUPFAM" id="SSF56300">
    <property type="entry name" value="Metallo-dependent phosphatases"/>
    <property type="match status" value="1"/>
</dbReference>
<dbReference type="InterPro" id="IPR018946">
    <property type="entry name" value="PhoD-like_MPP"/>
</dbReference>
<dbReference type="Pfam" id="PF09423">
    <property type="entry name" value="PhoD"/>
    <property type="match status" value="1"/>
</dbReference>
<dbReference type="CDD" id="cd07389">
    <property type="entry name" value="MPP_PhoD"/>
    <property type="match status" value="1"/>
</dbReference>
<feature type="compositionally biased region" description="Low complexity" evidence="1">
    <location>
        <begin position="425"/>
        <end position="434"/>
    </location>
</feature>
<dbReference type="InterPro" id="IPR029052">
    <property type="entry name" value="Metallo-depent_PP-like"/>
</dbReference>
<dbReference type="AlphaFoldDB" id="A0A178BQR6"/>
<gene>
    <name evidence="3" type="ORF">AYO20_11701</name>
</gene>
<feature type="region of interest" description="Disordered" evidence="1">
    <location>
        <begin position="405"/>
        <end position="439"/>
    </location>
</feature>
<feature type="compositionally biased region" description="Basic and acidic residues" evidence="1">
    <location>
        <begin position="74"/>
        <end position="89"/>
    </location>
</feature>
<dbReference type="InterPro" id="IPR038607">
    <property type="entry name" value="PhoD-like_sf"/>
</dbReference>
<evidence type="ECO:0000313" key="3">
    <source>
        <dbReference type="EMBL" id="OAL18781.1"/>
    </source>
</evidence>
<dbReference type="GeneID" id="34595072"/>